<evidence type="ECO:0000313" key="1">
    <source>
        <dbReference type="EMBL" id="KKN34382.1"/>
    </source>
</evidence>
<name>A0A0F9QBG6_9ZZZZ</name>
<accession>A0A0F9QBG6</accession>
<dbReference type="AlphaFoldDB" id="A0A0F9QBG6"/>
<proteinExistence type="predicted"/>
<comment type="caution">
    <text evidence="1">The sequence shown here is derived from an EMBL/GenBank/DDBJ whole genome shotgun (WGS) entry which is preliminary data.</text>
</comment>
<organism evidence="1">
    <name type="scientific">marine sediment metagenome</name>
    <dbReference type="NCBI Taxonomy" id="412755"/>
    <lineage>
        <taxon>unclassified sequences</taxon>
        <taxon>metagenomes</taxon>
        <taxon>ecological metagenomes</taxon>
    </lineage>
</organism>
<sequence>MKKKPSYSDVKFDVSDLDLRKHRLKNKVPDKESKPCVNDMCHRYDKTNETNCLYYAIHNNHILTCHKYLTEKPDSIYKMMWKKLEWEIDWNIGDVSVYNKMQEIEKELKE</sequence>
<dbReference type="EMBL" id="LAZR01002109">
    <property type="protein sequence ID" value="KKN34382.1"/>
    <property type="molecule type" value="Genomic_DNA"/>
</dbReference>
<protein>
    <submittedName>
        <fullName evidence="1">Uncharacterized protein</fullName>
    </submittedName>
</protein>
<gene>
    <name evidence="1" type="ORF">LCGC14_0794290</name>
</gene>
<reference evidence="1" key="1">
    <citation type="journal article" date="2015" name="Nature">
        <title>Complex archaea that bridge the gap between prokaryotes and eukaryotes.</title>
        <authorList>
            <person name="Spang A."/>
            <person name="Saw J.H."/>
            <person name="Jorgensen S.L."/>
            <person name="Zaremba-Niedzwiedzka K."/>
            <person name="Martijn J."/>
            <person name="Lind A.E."/>
            <person name="van Eijk R."/>
            <person name="Schleper C."/>
            <person name="Guy L."/>
            <person name="Ettema T.J."/>
        </authorList>
    </citation>
    <scope>NUCLEOTIDE SEQUENCE</scope>
</reference>